<feature type="chain" id="PRO_5032490471" description="DUF2092 domain-containing protein" evidence="2">
    <location>
        <begin position="37"/>
        <end position="269"/>
    </location>
</feature>
<dbReference type="Pfam" id="PF09865">
    <property type="entry name" value="DUF2092"/>
    <property type="match status" value="1"/>
</dbReference>
<dbReference type="PROSITE" id="PS51318">
    <property type="entry name" value="TAT"/>
    <property type="match status" value="1"/>
</dbReference>
<keyword evidence="1 2" id="KW-0732">Signal</keyword>
<dbReference type="Proteomes" id="UP000553963">
    <property type="component" value="Unassembled WGS sequence"/>
</dbReference>
<keyword evidence="4" id="KW-1185">Reference proteome</keyword>
<reference evidence="3 4" key="1">
    <citation type="submission" date="2020-08" db="EMBL/GenBank/DDBJ databases">
        <title>Genomic Encyclopedia of Type Strains, Phase IV (KMG-IV): sequencing the most valuable type-strain genomes for metagenomic binning, comparative biology and taxonomic classification.</title>
        <authorList>
            <person name="Goeker M."/>
        </authorList>
    </citation>
    <scope>NUCLEOTIDE SEQUENCE [LARGE SCALE GENOMIC DNA]</scope>
    <source>
        <strain evidence="3 4">DSM 25966</strain>
    </source>
</reference>
<comment type="caution">
    <text evidence="3">The sequence shown here is derived from an EMBL/GenBank/DDBJ whole genome shotgun (WGS) entry which is preliminary data.</text>
</comment>
<accession>A0A840APU7</accession>
<proteinExistence type="predicted"/>
<protein>
    <recommendedName>
        <fullName evidence="5">DUF2092 domain-containing protein</fullName>
    </recommendedName>
</protein>
<dbReference type="SUPFAM" id="SSF89392">
    <property type="entry name" value="Prokaryotic lipoproteins and lipoprotein localization factors"/>
    <property type="match status" value="1"/>
</dbReference>
<name>A0A840APU7_9HYPH</name>
<dbReference type="EMBL" id="JACIDS010000004">
    <property type="protein sequence ID" value="MBB3932380.1"/>
    <property type="molecule type" value="Genomic_DNA"/>
</dbReference>
<dbReference type="InterPro" id="IPR006311">
    <property type="entry name" value="TAT_signal"/>
</dbReference>
<organism evidence="3 4">
    <name type="scientific">Kaistia hirudinis</name>
    <dbReference type="NCBI Taxonomy" id="1293440"/>
    <lineage>
        <taxon>Bacteria</taxon>
        <taxon>Pseudomonadati</taxon>
        <taxon>Pseudomonadota</taxon>
        <taxon>Alphaproteobacteria</taxon>
        <taxon>Hyphomicrobiales</taxon>
        <taxon>Kaistiaceae</taxon>
        <taxon>Kaistia</taxon>
    </lineage>
</organism>
<dbReference type="InterPro" id="IPR019207">
    <property type="entry name" value="DUF2092"/>
</dbReference>
<dbReference type="AlphaFoldDB" id="A0A840APU7"/>
<dbReference type="PIRSF" id="PIRSF012443">
    <property type="entry name" value="UCP012443"/>
    <property type="match status" value="1"/>
</dbReference>
<evidence type="ECO:0000256" key="2">
    <source>
        <dbReference type="SAM" id="SignalP"/>
    </source>
</evidence>
<dbReference type="RefSeq" id="WP_183400020.1">
    <property type="nucleotide sequence ID" value="NZ_JACIDS010000004.1"/>
</dbReference>
<evidence type="ECO:0008006" key="5">
    <source>
        <dbReference type="Google" id="ProtNLM"/>
    </source>
</evidence>
<gene>
    <name evidence="3" type="ORF">GGR25_003438</name>
</gene>
<evidence type="ECO:0000256" key="1">
    <source>
        <dbReference type="ARBA" id="ARBA00022729"/>
    </source>
</evidence>
<evidence type="ECO:0000313" key="3">
    <source>
        <dbReference type="EMBL" id="MBB3932380.1"/>
    </source>
</evidence>
<dbReference type="Gene3D" id="2.50.20.10">
    <property type="entry name" value="Lipoprotein localisation LolA/LolB/LppX"/>
    <property type="match status" value="1"/>
</dbReference>
<dbReference type="InterPro" id="IPR029046">
    <property type="entry name" value="LolA/LolB/LppX"/>
</dbReference>
<evidence type="ECO:0000313" key="4">
    <source>
        <dbReference type="Proteomes" id="UP000553963"/>
    </source>
</evidence>
<sequence length="269" mass="28205">MTHLSSSGRRRGFLRRAVLASAVLGLALAGAGVARAEDDAAAIVKAMSDYVASQKALSITFDTAIEVVTPQIQKIRFTSSGSLDLDRPNRIHARRTGGYADVEAVSDGKTFTVLGRNVGRYAQFPVEGATIADIVSALRQGGAELPAADLISGDAFGALMGGVIEAHHIGRGVIDGVECEHLAFRTIDTDIQLWVEVGPKPIPRQLVITSKGVAAAPEYTLRIKNWNASPNFAADAFTFTPPAGAQKVDFAALGAIDEVPPGAIMGEAK</sequence>
<feature type="signal peptide" evidence="2">
    <location>
        <begin position="1"/>
        <end position="36"/>
    </location>
</feature>